<keyword evidence="2 6" id="KW-0678">Repressor</keyword>
<dbReference type="NCBIfam" id="TIGR01568">
    <property type="entry name" value="A_thal_3678"/>
    <property type="match status" value="1"/>
</dbReference>
<dbReference type="InterPro" id="IPR006458">
    <property type="entry name" value="Ovate_C"/>
</dbReference>
<evidence type="ECO:0000256" key="7">
    <source>
        <dbReference type="SAM" id="MobiDB-lite"/>
    </source>
</evidence>
<comment type="function">
    <text evidence="6">Transcriptional repressor that regulates multiple aspects of plant growth and development.</text>
</comment>
<dbReference type="PROSITE" id="PS51754">
    <property type="entry name" value="OVATE"/>
    <property type="match status" value="1"/>
</dbReference>
<dbReference type="PANTHER" id="PTHR33057">
    <property type="entry name" value="TRANSCRIPTION REPRESSOR OFP7-RELATED"/>
    <property type="match status" value="1"/>
</dbReference>
<gene>
    <name evidence="9" type="ORF">V6N12_066173</name>
</gene>
<keyword evidence="3 6" id="KW-0805">Transcription regulation</keyword>
<feature type="region of interest" description="Disordered" evidence="7">
    <location>
        <begin position="17"/>
        <end position="46"/>
    </location>
</feature>
<comment type="subcellular location">
    <subcellularLocation>
        <location evidence="1 6">Nucleus</location>
    </subcellularLocation>
</comment>
<feature type="compositionally biased region" description="Basic and acidic residues" evidence="7">
    <location>
        <begin position="25"/>
        <end position="34"/>
    </location>
</feature>
<dbReference type="Pfam" id="PF04844">
    <property type="entry name" value="Ovate"/>
    <property type="match status" value="1"/>
</dbReference>
<evidence type="ECO:0000259" key="8">
    <source>
        <dbReference type="PROSITE" id="PS51754"/>
    </source>
</evidence>
<protein>
    <recommendedName>
        <fullName evidence="6">Transcription repressor</fullName>
    </recommendedName>
    <alternativeName>
        <fullName evidence="6">Ovate family protein</fullName>
    </alternativeName>
</protein>
<evidence type="ECO:0000256" key="5">
    <source>
        <dbReference type="ARBA" id="ARBA00023242"/>
    </source>
</evidence>
<dbReference type="PANTHER" id="PTHR33057:SF70">
    <property type="entry name" value="TRANSCRIPTION REPRESSOR-RELATED"/>
    <property type="match status" value="1"/>
</dbReference>
<sequence length="185" mass="20567">MSSNKKQLLKSLLSVNAGCGCSRPKLSDAYEPKPKPRKTPSNNALSATLTSTSFSFDKTDTISSSFAATDHLDSESESESELPDPQTLPKDKLGRQCPKIVNSIAVVKDSNDPYKDFRHSMLQMIVEKRIYSESDLGELLRCFLELNSRCHHRVIVEAFTEIRDRIVTVQDQEACFVHGGQKSGS</sequence>
<keyword evidence="10" id="KW-1185">Reference proteome</keyword>
<reference evidence="9 10" key="1">
    <citation type="journal article" date="2024" name="G3 (Bethesda)">
        <title>Genome assembly of Hibiscus sabdariffa L. provides insights into metabolisms of medicinal natural products.</title>
        <authorList>
            <person name="Kim T."/>
        </authorList>
    </citation>
    <scope>NUCLEOTIDE SEQUENCE [LARGE SCALE GENOMIC DNA]</scope>
    <source>
        <strain evidence="9">TK-2024</strain>
        <tissue evidence="9">Old leaves</tissue>
    </source>
</reference>
<organism evidence="9 10">
    <name type="scientific">Hibiscus sabdariffa</name>
    <name type="common">roselle</name>
    <dbReference type="NCBI Taxonomy" id="183260"/>
    <lineage>
        <taxon>Eukaryota</taxon>
        <taxon>Viridiplantae</taxon>
        <taxon>Streptophyta</taxon>
        <taxon>Embryophyta</taxon>
        <taxon>Tracheophyta</taxon>
        <taxon>Spermatophyta</taxon>
        <taxon>Magnoliopsida</taxon>
        <taxon>eudicotyledons</taxon>
        <taxon>Gunneridae</taxon>
        <taxon>Pentapetalae</taxon>
        <taxon>rosids</taxon>
        <taxon>malvids</taxon>
        <taxon>Malvales</taxon>
        <taxon>Malvaceae</taxon>
        <taxon>Malvoideae</taxon>
        <taxon>Hibiscus</taxon>
    </lineage>
</organism>
<evidence type="ECO:0000256" key="3">
    <source>
        <dbReference type="ARBA" id="ARBA00023015"/>
    </source>
</evidence>
<keyword evidence="5 6" id="KW-0539">Nucleus</keyword>
<evidence type="ECO:0000256" key="4">
    <source>
        <dbReference type="ARBA" id="ARBA00023163"/>
    </source>
</evidence>
<dbReference type="PROSITE" id="PS51257">
    <property type="entry name" value="PROKAR_LIPOPROTEIN"/>
    <property type="match status" value="1"/>
</dbReference>
<dbReference type="Proteomes" id="UP001472677">
    <property type="component" value="Unassembled WGS sequence"/>
</dbReference>
<dbReference type="InterPro" id="IPR038933">
    <property type="entry name" value="Ovate"/>
</dbReference>
<feature type="domain" description="OVATE" evidence="8">
    <location>
        <begin position="106"/>
        <end position="165"/>
    </location>
</feature>
<evidence type="ECO:0000256" key="6">
    <source>
        <dbReference type="RuleBase" id="RU367028"/>
    </source>
</evidence>
<evidence type="ECO:0000313" key="9">
    <source>
        <dbReference type="EMBL" id="KAK8503484.1"/>
    </source>
</evidence>
<evidence type="ECO:0000256" key="2">
    <source>
        <dbReference type="ARBA" id="ARBA00022491"/>
    </source>
</evidence>
<evidence type="ECO:0000256" key="1">
    <source>
        <dbReference type="ARBA" id="ARBA00004123"/>
    </source>
</evidence>
<evidence type="ECO:0000313" key="10">
    <source>
        <dbReference type="Proteomes" id="UP001472677"/>
    </source>
</evidence>
<dbReference type="EMBL" id="JBBPBM010000152">
    <property type="protein sequence ID" value="KAK8503484.1"/>
    <property type="molecule type" value="Genomic_DNA"/>
</dbReference>
<keyword evidence="4 6" id="KW-0804">Transcription</keyword>
<name>A0ABR2B913_9ROSI</name>
<accession>A0ABR2B913</accession>
<proteinExistence type="predicted"/>
<feature type="region of interest" description="Disordered" evidence="7">
    <location>
        <begin position="69"/>
        <end position="93"/>
    </location>
</feature>
<comment type="caution">
    <text evidence="9">The sequence shown here is derived from an EMBL/GenBank/DDBJ whole genome shotgun (WGS) entry which is preliminary data.</text>
</comment>